<dbReference type="SUPFAM" id="SSF55144">
    <property type="entry name" value="LigT-like"/>
    <property type="match status" value="1"/>
</dbReference>
<protein>
    <recommendedName>
        <fullName evidence="2">Phosphoesterase HXTX domain-containing protein</fullName>
    </recommendedName>
</protein>
<name>X1AT08_9ZZZZ</name>
<evidence type="ECO:0008006" key="2">
    <source>
        <dbReference type="Google" id="ProtNLM"/>
    </source>
</evidence>
<accession>X1AT08</accession>
<dbReference type="InterPro" id="IPR009097">
    <property type="entry name" value="Cyclic_Pdiesterase"/>
</dbReference>
<comment type="caution">
    <text evidence="1">The sequence shown here is derived from an EMBL/GenBank/DDBJ whole genome shotgun (WGS) entry which is preliminary data.</text>
</comment>
<dbReference type="Pfam" id="PF13563">
    <property type="entry name" value="2_5_RNA_ligase2"/>
    <property type="match status" value="1"/>
</dbReference>
<dbReference type="EMBL" id="BART01018495">
    <property type="protein sequence ID" value="GAG75408.1"/>
    <property type="molecule type" value="Genomic_DNA"/>
</dbReference>
<dbReference type="PANTHER" id="PTHR37474">
    <property type="entry name" value="RNA LIGASE/CYCLIC NUCLEOTIDE PHOSPHODIESTERASE"/>
    <property type="match status" value="1"/>
</dbReference>
<gene>
    <name evidence="1" type="ORF">S01H4_34903</name>
</gene>
<proteinExistence type="predicted"/>
<dbReference type="AlphaFoldDB" id="X1AT08"/>
<reference evidence="1" key="1">
    <citation type="journal article" date="2014" name="Front. Microbiol.">
        <title>High frequency of phylogenetically diverse reductive dehalogenase-homologous genes in deep subseafloor sedimentary metagenomes.</title>
        <authorList>
            <person name="Kawai M."/>
            <person name="Futagami T."/>
            <person name="Toyoda A."/>
            <person name="Takaki Y."/>
            <person name="Nishi S."/>
            <person name="Hori S."/>
            <person name="Arai W."/>
            <person name="Tsubouchi T."/>
            <person name="Morono Y."/>
            <person name="Uchiyama I."/>
            <person name="Ito T."/>
            <person name="Fujiyama A."/>
            <person name="Inagaki F."/>
            <person name="Takami H."/>
        </authorList>
    </citation>
    <scope>NUCLEOTIDE SEQUENCE</scope>
    <source>
        <strain evidence="1">Expedition CK06-06</strain>
    </source>
</reference>
<dbReference type="PANTHER" id="PTHR37474:SF1">
    <property type="entry name" value="2'-5' RNA LIGASE FAMILY PROTEIN"/>
    <property type="match status" value="1"/>
</dbReference>
<dbReference type="Gene3D" id="3.90.1140.10">
    <property type="entry name" value="Cyclic phosphodiesterase"/>
    <property type="match status" value="1"/>
</dbReference>
<evidence type="ECO:0000313" key="1">
    <source>
        <dbReference type="EMBL" id="GAG75408.1"/>
    </source>
</evidence>
<sequence>MTKVNSTAVVIIPPEKMWGTIQVIRKKYDRHIQRWMPHITLLYPFKPLSEFNKLIPPFSTICNKIELFEITFNKFNYFNHGKQTYTLWLAPEPEYPVISLQNELLEIVPDCNDVNLYKKGFIPHLSVGQIKGKDNLETLLKNLQTNWVPLKLKITSIYFIAREKAKSSEFKIKKEISLK</sequence>
<organism evidence="1">
    <name type="scientific">marine sediment metagenome</name>
    <dbReference type="NCBI Taxonomy" id="412755"/>
    <lineage>
        <taxon>unclassified sequences</taxon>
        <taxon>metagenomes</taxon>
        <taxon>ecological metagenomes</taxon>
    </lineage>
</organism>